<evidence type="ECO:0000313" key="1">
    <source>
        <dbReference type="EMBL" id="GAA2734961.1"/>
    </source>
</evidence>
<organism evidence="1 2">
    <name type="scientific">Actinocorallia aurantiaca</name>
    <dbReference type="NCBI Taxonomy" id="46204"/>
    <lineage>
        <taxon>Bacteria</taxon>
        <taxon>Bacillati</taxon>
        <taxon>Actinomycetota</taxon>
        <taxon>Actinomycetes</taxon>
        <taxon>Streptosporangiales</taxon>
        <taxon>Thermomonosporaceae</taxon>
        <taxon>Actinocorallia</taxon>
    </lineage>
</organism>
<keyword evidence="2" id="KW-1185">Reference proteome</keyword>
<proteinExistence type="predicted"/>
<dbReference type="Proteomes" id="UP001501842">
    <property type="component" value="Unassembled WGS sequence"/>
</dbReference>
<comment type="caution">
    <text evidence="1">The sequence shown here is derived from an EMBL/GenBank/DDBJ whole genome shotgun (WGS) entry which is preliminary data.</text>
</comment>
<dbReference type="EMBL" id="BAAATZ010000029">
    <property type="protein sequence ID" value="GAA2734961.1"/>
    <property type="molecule type" value="Genomic_DNA"/>
</dbReference>
<evidence type="ECO:0000313" key="2">
    <source>
        <dbReference type="Proteomes" id="UP001501842"/>
    </source>
</evidence>
<reference evidence="1 2" key="1">
    <citation type="journal article" date="2019" name="Int. J. Syst. Evol. Microbiol.">
        <title>The Global Catalogue of Microorganisms (GCM) 10K type strain sequencing project: providing services to taxonomists for standard genome sequencing and annotation.</title>
        <authorList>
            <consortium name="The Broad Institute Genomics Platform"/>
            <consortium name="The Broad Institute Genome Sequencing Center for Infectious Disease"/>
            <person name="Wu L."/>
            <person name="Ma J."/>
        </authorList>
    </citation>
    <scope>NUCLEOTIDE SEQUENCE [LARGE SCALE GENOMIC DNA]</scope>
    <source>
        <strain evidence="1 2">JCM 8201</strain>
    </source>
</reference>
<gene>
    <name evidence="1" type="ORF">GCM10010439_58560</name>
</gene>
<name>A0ABN3UL37_9ACTN</name>
<accession>A0ABN3UL37</accession>
<protein>
    <submittedName>
        <fullName evidence="1">Uncharacterized protein</fullName>
    </submittedName>
</protein>
<sequence>MRDRAVGIDRTVEQLGESRPLGSVADNEVGEALKVLRGARAVNTWNAGRAAVGSWPTWRRDRGHDVWAGAGAGQVESGGSRSEAISLFL</sequence>